<keyword evidence="6" id="KW-0687">Ribonucleoprotein</keyword>
<evidence type="ECO:0000256" key="5">
    <source>
        <dbReference type="ARBA" id="ARBA00023128"/>
    </source>
</evidence>
<dbReference type="PANTHER" id="PTHR21338:SF0">
    <property type="entry name" value="LARGE RIBOSOMAL SUBUNIT PROTEIN ML41"/>
    <property type="match status" value="1"/>
</dbReference>
<feature type="region of interest" description="Disordered" evidence="7">
    <location>
        <begin position="1"/>
        <end position="22"/>
    </location>
</feature>
<keyword evidence="5" id="KW-0496">Mitochondrion</keyword>
<keyword evidence="4" id="KW-0689">Ribosomal protein</keyword>
<dbReference type="PANTHER" id="PTHR21338">
    <property type="entry name" value="MITOCHONDRIAL RIBOSOMAL PROTEIN L41"/>
    <property type="match status" value="1"/>
</dbReference>
<organism evidence="8 9">
    <name type="scientific">Pholiota conissans</name>
    <dbReference type="NCBI Taxonomy" id="109636"/>
    <lineage>
        <taxon>Eukaryota</taxon>
        <taxon>Fungi</taxon>
        <taxon>Dikarya</taxon>
        <taxon>Basidiomycota</taxon>
        <taxon>Agaricomycotina</taxon>
        <taxon>Agaricomycetes</taxon>
        <taxon>Agaricomycetidae</taxon>
        <taxon>Agaricales</taxon>
        <taxon>Agaricineae</taxon>
        <taxon>Strophariaceae</taxon>
        <taxon>Pholiota</taxon>
    </lineage>
</organism>
<keyword evidence="9" id="KW-1185">Reference proteome</keyword>
<dbReference type="GO" id="GO:0003735">
    <property type="term" value="F:structural constituent of ribosome"/>
    <property type="evidence" value="ECO:0007669"/>
    <property type="project" value="InterPro"/>
</dbReference>
<evidence type="ECO:0000256" key="3">
    <source>
        <dbReference type="ARBA" id="ARBA00022946"/>
    </source>
</evidence>
<dbReference type="EMBL" id="MU155223">
    <property type="protein sequence ID" value="KAF9478945.1"/>
    <property type="molecule type" value="Genomic_DNA"/>
</dbReference>
<evidence type="ECO:0000256" key="6">
    <source>
        <dbReference type="ARBA" id="ARBA00023274"/>
    </source>
</evidence>
<evidence type="ECO:0000256" key="4">
    <source>
        <dbReference type="ARBA" id="ARBA00022980"/>
    </source>
</evidence>
<gene>
    <name evidence="8" type="ORF">BDN70DRAFT_932960</name>
</gene>
<evidence type="ECO:0000256" key="1">
    <source>
        <dbReference type="ARBA" id="ARBA00004173"/>
    </source>
</evidence>
<evidence type="ECO:0000313" key="8">
    <source>
        <dbReference type="EMBL" id="KAF9478945.1"/>
    </source>
</evidence>
<accession>A0A9P6D029</accession>
<comment type="caution">
    <text evidence="8">The sequence shown here is derived from an EMBL/GenBank/DDBJ whole genome shotgun (WGS) entry which is preliminary data.</text>
</comment>
<protein>
    <submittedName>
        <fullName evidence="8">Uncharacterized protein</fullName>
    </submittedName>
</protein>
<dbReference type="GO" id="GO:0006412">
    <property type="term" value="P:translation"/>
    <property type="evidence" value="ECO:0007669"/>
    <property type="project" value="TreeGrafter"/>
</dbReference>
<dbReference type="Pfam" id="PF09809">
    <property type="entry name" value="MRP-L27"/>
    <property type="match status" value="1"/>
</dbReference>
<dbReference type="Proteomes" id="UP000807469">
    <property type="component" value="Unassembled WGS sequence"/>
</dbReference>
<evidence type="ECO:0000313" key="9">
    <source>
        <dbReference type="Proteomes" id="UP000807469"/>
    </source>
</evidence>
<evidence type="ECO:0000256" key="7">
    <source>
        <dbReference type="SAM" id="MobiDB-lite"/>
    </source>
</evidence>
<comment type="similarity">
    <text evidence="2">Belongs to the mitochondrion-specific ribosomal protein mL41 family.</text>
</comment>
<proteinExistence type="inferred from homology"/>
<comment type="subcellular location">
    <subcellularLocation>
        <location evidence="1">Mitochondrion</location>
    </subcellularLocation>
</comment>
<dbReference type="InterPro" id="IPR019189">
    <property type="entry name" value="Ribosomal_mL41"/>
</dbReference>
<sequence>MFPTVARLSKASRAPLTPKRGNKDFYKGTRQAFLPGGPRTGAPGRHVIRGRAKYQLLDEKVRVYVAPVIEDIEETELKPYVVIGTRLSEDHKKAVWSNINGPGGITPERFLRVAREQAYAEQHPEQPVPSGKPIPGWMQAQINLKLREDPIYMAMPFTKYRRDELALNAKKDRVVKGPRQLEIVDEKPSSSSPS</sequence>
<dbReference type="AlphaFoldDB" id="A0A9P6D029"/>
<reference evidence="8" key="1">
    <citation type="submission" date="2020-11" db="EMBL/GenBank/DDBJ databases">
        <authorList>
            <consortium name="DOE Joint Genome Institute"/>
            <person name="Ahrendt S."/>
            <person name="Riley R."/>
            <person name="Andreopoulos W."/>
            <person name="Labutti K."/>
            <person name="Pangilinan J."/>
            <person name="Ruiz-Duenas F.J."/>
            <person name="Barrasa J.M."/>
            <person name="Sanchez-Garcia M."/>
            <person name="Camarero S."/>
            <person name="Miyauchi S."/>
            <person name="Serrano A."/>
            <person name="Linde D."/>
            <person name="Babiker R."/>
            <person name="Drula E."/>
            <person name="Ayuso-Fernandez I."/>
            <person name="Pacheco R."/>
            <person name="Padilla G."/>
            <person name="Ferreira P."/>
            <person name="Barriuso J."/>
            <person name="Kellner H."/>
            <person name="Castanera R."/>
            <person name="Alfaro M."/>
            <person name="Ramirez L."/>
            <person name="Pisabarro A.G."/>
            <person name="Kuo A."/>
            <person name="Tritt A."/>
            <person name="Lipzen A."/>
            <person name="He G."/>
            <person name="Yan M."/>
            <person name="Ng V."/>
            <person name="Cullen D."/>
            <person name="Martin F."/>
            <person name="Rosso M.-N."/>
            <person name="Henrissat B."/>
            <person name="Hibbett D."/>
            <person name="Martinez A.T."/>
            <person name="Grigoriev I.V."/>
        </authorList>
    </citation>
    <scope>NUCLEOTIDE SEQUENCE</scope>
    <source>
        <strain evidence="8">CIRM-BRFM 674</strain>
    </source>
</reference>
<evidence type="ECO:0000256" key="2">
    <source>
        <dbReference type="ARBA" id="ARBA00010152"/>
    </source>
</evidence>
<keyword evidence="3" id="KW-0809">Transit peptide</keyword>
<dbReference type="OrthoDB" id="408933at2759"/>
<dbReference type="GO" id="GO:0005762">
    <property type="term" value="C:mitochondrial large ribosomal subunit"/>
    <property type="evidence" value="ECO:0007669"/>
    <property type="project" value="InterPro"/>
</dbReference>
<name>A0A9P6D029_9AGAR</name>